<reference evidence="2 3" key="1">
    <citation type="submission" date="2023-12" db="EMBL/GenBank/DDBJ databases">
        <title>Description of new species of Mycobacterium terrae complex isolated from sewage at the Sao Paulo Zoological Park Foundation in Brazil.</title>
        <authorList>
            <person name="Romagnoli C.L."/>
            <person name="Conceicao E.C."/>
            <person name="Machado E."/>
            <person name="Barreto L.B.P.F."/>
            <person name="Sharma A."/>
            <person name="Silva N.M."/>
            <person name="Marques L.E."/>
            <person name="Juliana M.A."/>
            <person name="Lourenco M.C.S."/>
            <person name="Digiampietri L.A."/>
            <person name="Suffys P.N."/>
            <person name="Viana-Niero C."/>
        </authorList>
    </citation>
    <scope>NUCLEOTIDE SEQUENCE [LARGE SCALE GENOMIC DNA]</scope>
    <source>
        <strain evidence="2 3">MYC098</strain>
    </source>
</reference>
<comment type="caution">
    <text evidence="2">The sequence shown here is derived from an EMBL/GenBank/DDBJ whole genome shotgun (WGS) entry which is preliminary data.</text>
</comment>
<dbReference type="PRINTS" id="PR00368">
    <property type="entry name" value="FADPNR"/>
</dbReference>
<evidence type="ECO:0000313" key="2">
    <source>
        <dbReference type="EMBL" id="MEB3020750.1"/>
    </source>
</evidence>
<dbReference type="InterPro" id="IPR023753">
    <property type="entry name" value="FAD/NAD-binding_dom"/>
</dbReference>
<sequence length="390" mass="40085">MGRAAVVLGGGAGGLAAAERLRATLPADVRVVLIDRSFTPSLGLSTMRVLRGRRAPAELAATVRPAALPGVELVTAEVTGIDVDGRQVQLAAAAPVDYDALIVALGAELDTAALPGLDAALTSGVAGQFYTPDGAVALHRRIEALQSGRVVVLIGPPPFKCPPAPYEAAFLIADQLGTRFTGGAARVDVITAEPRPIPVVGTQVGDAVVSTLNATGIGFTPGKVATAIDPNARTITFADGDVEPFDLLAVVPPHRSPVAALLPALVNPGGWIPVDPQTMATATPGVWAVGDNAAVPLANGMALPKAAIFAERAAAVAADQLARYLGAGAPDTRYRGDGYCVMVVGENMAAKVAGEFLAAPAPQVLLRGPNRDFYDEKLQLERDWLARWGT</sequence>
<dbReference type="InterPro" id="IPR052541">
    <property type="entry name" value="SQRD"/>
</dbReference>
<proteinExistence type="predicted"/>
<dbReference type="PANTHER" id="PTHR43755:SF1">
    <property type="entry name" value="FAD-DEPENDENT PYRIDINE NUCLEOTIDE-DISULPHIDE OXIDOREDUCTASE"/>
    <property type="match status" value="1"/>
</dbReference>
<evidence type="ECO:0000313" key="3">
    <source>
        <dbReference type="Proteomes" id="UP001299596"/>
    </source>
</evidence>
<dbReference type="InterPro" id="IPR036188">
    <property type="entry name" value="FAD/NAD-bd_sf"/>
</dbReference>
<organism evidence="2 3">
    <name type="scientific">[Mycobacterium] crassicus</name>
    <dbReference type="NCBI Taxonomy" id="2872309"/>
    <lineage>
        <taxon>Bacteria</taxon>
        <taxon>Bacillati</taxon>
        <taxon>Actinomycetota</taxon>
        <taxon>Actinomycetes</taxon>
        <taxon>Mycobacteriales</taxon>
        <taxon>Mycobacteriaceae</taxon>
        <taxon>Mycolicibacter</taxon>
    </lineage>
</organism>
<keyword evidence="3" id="KW-1185">Reference proteome</keyword>
<dbReference type="RefSeq" id="WP_225407032.1">
    <property type="nucleotide sequence ID" value="NZ_JAYJJR010000003.1"/>
</dbReference>
<dbReference type="Proteomes" id="UP001299596">
    <property type="component" value="Unassembled WGS sequence"/>
</dbReference>
<gene>
    <name evidence="2" type="ORF">K6T79_06790</name>
</gene>
<dbReference type="Pfam" id="PF07992">
    <property type="entry name" value="Pyr_redox_2"/>
    <property type="match status" value="1"/>
</dbReference>
<name>A0ABU5XEL6_9MYCO</name>
<feature type="domain" description="FAD/NAD(P)-binding" evidence="1">
    <location>
        <begin position="6"/>
        <end position="299"/>
    </location>
</feature>
<dbReference type="PANTHER" id="PTHR43755">
    <property type="match status" value="1"/>
</dbReference>
<dbReference type="EMBL" id="JAYJJR010000003">
    <property type="protein sequence ID" value="MEB3020750.1"/>
    <property type="molecule type" value="Genomic_DNA"/>
</dbReference>
<dbReference type="SUPFAM" id="SSF51905">
    <property type="entry name" value="FAD/NAD(P)-binding domain"/>
    <property type="match status" value="2"/>
</dbReference>
<protein>
    <submittedName>
        <fullName evidence="2">FAD-dependent oxidoreductase</fullName>
    </submittedName>
</protein>
<dbReference type="Gene3D" id="3.50.50.60">
    <property type="entry name" value="FAD/NAD(P)-binding domain"/>
    <property type="match status" value="2"/>
</dbReference>
<evidence type="ECO:0000259" key="1">
    <source>
        <dbReference type="Pfam" id="PF07992"/>
    </source>
</evidence>
<accession>A0ABU5XEL6</accession>